<accession>A0A225X4J2</accession>
<dbReference type="OrthoDB" id="165735at2759"/>
<gene>
    <name evidence="1" type="ORF">PHMEG_000853</name>
</gene>
<organism evidence="1 2">
    <name type="scientific">Phytophthora megakarya</name>
    <dbReference type="NCBI Taxonomy" id="4795"/>
    <lineage>
        <taxon>Eukaryota</taxon>
        <taxon>Sar</taxon>
        <taxon>Stramenopiles</taxon>
        <taxon>Oomycota</taxon>
        <taxon>Peronosporomycetes</taxon>
        <taxon>Peronosporales</taxon>
        <taxon>Peronosporaceae</taxon>
        <taxon>Phytophthora</taxon>
    </lineage>
</organism>
<dbReference type="AlphaFoldDB" id="A0A225X4J2"/>
<dbReference type="EMBL" id="NBNE01000026">
    <property type="protein sequence ID" value="OWZ24149.1"/>
    <property type="molecule type" value="Genomic_DNA"/>
</dbReference>
<protein>
    <submittedName>
        <fullName evidence="1">Uncharacterized protein</fullName>
    </submittedName>
</protein>
<evidence type="ECO:0000313" key="1">
    <source>
        <dbReference type="EMBL" id="OWZ24149.1"/>
    </source>
</evidence>
<evidence type="ECO:0000313" key="2">
    <source>
        <dbReference type="Proteomes" id="UP000198211"/>
    </source>
</evidence>
<name>A0A225X4J2_9STRA</name>
<proteinExistence type="predicted"/>
<sequence>MPRDTRNSRYWRSFLRDLLCPSTSYDEVCVFSLSGRVEYRYQASSRDSLDVDPVQILALFHQLTRQAIQEENKRHQPLTQSTLSLAPALRLGGLTPALRLGGCVFHVVSASFSSICAVSSGRTRGLVVEKLPFGVLVVAFSTPLQLETVFSHVDRACAALRC</sequence>
<keyword evidence="2" id="KW-1185">Reference proteome</keyword>
<reference evidence="2" key="1">
    <citation type="submission" date="2017-03" db="EMBL/GenBank/DDBJ databases">
        <title>Phytopthora megakarya and P. palmivora, two closely related causual agents of cacao black pod achieved similar genome size and gene model numbers by different mechanisms.</title>
        <authorList>
            <person name="Ali S."/>
            <person name="Shao J."/>
            <person name="Larry D.J."/>
            <person name="Kronmiller B."/>
            <person name="Shen D."/>
            <person name="Strem M.D."/>
            <person name="Melnick R.L."/>
            <person name="Guiltinan M.J."/>
            <person name="Tyler B.M."/>
            <person name="Meinhardt L.W."/>
            <person name="Bailey B.A."/>
        </authorList>
    </citation>
    <scope>NUCLEOTIDE SEQUENCE [LARGE SCALE GENOMIC DNA]</scope>
    <source>
        <strain evidence="2">zdho120</strain>
    </source>
</reference>
<comment type="caution">
    <text evidence="1">The sequence shown here is derived from an EMBL/GenBank/DDBJ whole genome shotgun (WGS) entry which is preliminary data.</text>
</comment>
<dbReference type="Proteomes" id="UP000198211">
    <property type="component" value="Unassembled WGS sequence"/>
</dbReference>